<evidence type="ECO:0000256" key="2">
    <source>
        <dbReference type="SAM" id="MobiDB-lite"/>
    </source>
</evidence>
<comment type="caution">
    <text evidence="4">The sequence shown here is derived from an EMBL/GenBank/DDBJ whole genome shotgun (WGS) entry which is preliminary data.</text>
</comment>
<gene>
    <name evidence="4" type="ORF">E4680_09700</name>
</gene>
<dbReference type="OrthoDB" id="6196966at2"/>
<protein>
    <submittedName>
        <fullName evidence="4">Tetratricopeptide repeat protein</fullName>
    </submittedName>
</protein>
<organism evidence="4 5">
    <name type="scientific">Candidatus Macondimonas diazotrophica</name>
    <dbReference type="NCBI Taxonomy" id="2305248"/>
    <lineage>
        <taxon>Bacteria</taxon>
        <taxon>Pseudomonadati</taxon>
        <taxon>Pseudomonadota</taxon>
        <taxon>Gammaproteobacteria</taxon>
        <taxon>Chromatiales</taxon>
        <taxon>Ectothiorhodospiraceae</taxon>
        <taxon>Candidatus Macondimonas</taxon>
    </lineage>
</organism>
<feature type="region of interest" description="Disordered" evidence="2">
    <location>
        <begin position="25"/>
        <end position="68"/>
    </location>
</feature>
<dbReference type="Proteomes" id="UP000297890">
    <property type="component" value="Unassembled WGS sequence"/>
</dbReference>
<dbReference type="SUPFAM" id="SSF48452">
    <property type="entry name" value="TPR-like"/>
    <property type="match status" value="1"/>
</dbReference>
<proteinExistence type="predicted"/>
<dbReference type="PROSITE" id="PS51257">
    <property type="entry name" value="PROKAR_LIPOPROTEIN"/>
    <property type="match status" value="1"/>
</dbReference>
<name>A0A4Z0F966_9GAMM</name>
<evidence type="ECO:0000256" key="1">
    <source>
        <dbReference type="PROSITE-ProRule" id="PRU00339"/>
    </source>
</evidence>
<dbReference type="InterPro" id="IPR019734">
    <property type="entry name" value="TPR_rpt"/>
</dbReference>
<evidence type="ECO:0000313" key="4">
    <source>
        <dbReference type="EMBL" id="TFZ82102.1"/>
    </source>
</evidence>
<keyword evidence="3" id="KW-0732">Signal</keyword>
<dbReference type="AlphaFoldDB" id="A0A4Z0F966"/>
<dbReference type="Gene3D" id="1.25.40.10">
    <property type="entry name" value="Tetratricopeptide repeat domain"/>
    <property type="match status" value="1"/>
</dbReference>
<reference evidence="4 5" key="1">
    <citation type="journal article" date="2019" name="ISME J.">
        <title>Candidatus Macondimonas diazotrophica, a novel gammaproteobacterial genus dominating crude-oil-contaminated coastal sediments.</title>
        <authorList>
            <person name="Karthikeyan S."/>
            <person name="Konstantinidis K."/>
        </authorList>
    </citation>
    <scope>NUCLEOTIDE SEQUENCE [LARGE SCALE GENOMIC DNA]</scope>
    <source>
        <strain evidence="4 5">KTK01</strain>
    </source>
</reference>
<evidence type="ECO:0000256" key="3">
    <source>
        <dbReference type="SAM" id="SignalP"/>
    </source>
</evidence>
<keyword evidence="5" id="KW-1185">Reference proteome</keyword>
<dbReference type="EMBL" id="SRIO01000012">
    <property type="protein sequence ID" value="TFZ82102.1"/>
    <property type="molecule type" value="Genomic_DNA"/>
</dbReference>
<keyword evidence="1" id="KW-0802">TPR repeat</keyword>
<dbReference type="Pfam" id="PF14559">
    <property type="entry name" value="TPR_19"/>
    <property type="match status" value="1"/>
</dbReference>
<feature type="compositionally biased region" description="Basic and acidic residues" evidence="2">
    <location>
        <begin position="161"/>
        <end position="170"/>
    </location>
</feature>
<evidence type="ECO:0000313" key="5">
    <source>
        <dbReference type="Proteomes" id="UP000297890"/>
    </source>
</evidence>
<feature type="signal peptide" evidence="3">
    <location>
        <begin position="1"/>
        <end position="18"/>
    </location>
</feature>
<accession>A0A4Z0F966</accession>
<feature type="compositionally biased region" description="Pro residues" evidence="2">
    <location>
        <begin position="26"/>
        <end position="52"/>
    </location>
</feature>
<sequence>MMYRLMLGILLLVLTACSSTGGRLPTPLPPVPPPEPVPAPAPSPPVEPSTPRPPEREDVPMAPLSPSARTLLTQAEAQRERGDLNAATATVERALRLAPAHPQPWLALADIQLTQQRPAEAEAMARRALSLGGATRTVRRQAWTLIARARQMRGDSQGARDAQERADRET</sequence>
<dbReference type="SMART" id="SM00028">
    <property type="entry name" value="TPR"/>
    <property type="match status" value="2"/>
</dbReference>
<feature type="chain" id="PRO_5021230776" evidence="3">
    <location>
        <begin position="19"/>
        <end position="170"/>
    </location>
</feature>
<feature type="repeat" description="TPR" evidence="1">
    <location>
        <begin position="68"/>
        <end position="101"/>
    </location>
</feature>
<dbReference type="InterPro" id="IPR011990">
    <property type="entry name" value="TPR-like_helical_dom_sf"/>
</dbReference>
<dbReference type="PROSITE" id="PS50005">
    <property type="entry name" value="TPR"/>
    <property type="match status" value="1"/>
</dbReference>
<feature type="region of interest" description="Disordered" evidence="2">
    <location>
        <begin position="149"/>
        <end position="170"/>
    </location>
</feature>